<dbReference type="Gene3D" id="3.30.40.100">
    <property type="match status" value="1"/>
</dbReference>
<evidence type="ECO:0000256" key="2">
    <source>
        <dbReference type="ARBA" id="ARBA00022723"/>
    </source>
</evidence>
<keyword evidence="7" id="KW-0804">Transcription</keyword>
<keyword evidence="8" id="KW-0539">Nucleus</keyword>
<evidence type="ECO:0000256" key="6">
    <source>
        <dbReference type="ARBA" id="ARBA00023125"/>
    </source>
</evidence>
<feature type="region of interest" description="Disordered" evidence="9">
    <location>
        <begin position="795"/>
        <end position="914"/>
    </location>
</feature>
<proteinExistence type="predicted"/>
<dbReference type="InterPro" id="IPR003340">
    <property type="entry name" value="B3_DNA-bd"/>
</dbReference>
<name>A0A833VDP5_9POAL</name>
<dbReference type="PANTHER" id="PTHR46245:SF10">
    <property type="entry name" value="B3 DOMAIN-CONTAINING TRANSCRIPTION FACTOR VAL3"/>
    <property type="match status" value="1"/>
</dbReference>
<accession>A0A833VDP5</accession>
<dbReference type="SMART" id="SM01019">
    <property type="entry name" value="B3"/>
    <property type="match status" value="1"/>
</dbReference>
<evidence type="ECO:0000259" key="10">
    <source>
        <dbReference type="PROSITE" id="PS50863"/>
    </source>
</evidence>
<dbReference type="Pfam" id="PF02362">
    <property type="entry name" value="B3"/>
    <property type="match status" value="1"/>
</dbReference>
<protein>
    <submittedName>
        <fullName evidence="12">B3 domain-containing protein</fullName>
    </submittedName>
</protein>
<evidence type="ECO:0000313" key="13">
    <source>
        <dbReference type="Proteomes" id="UP000623129"/>
    </source>
</evidence>
<feature type="compositionally biased region" description="Polar residues" evidence="9">
    <location>
        <begin position="507"/>
        <end position="536"/>
    </location>
</feature>
<evidence type="ECO:0000256" key="8">
    <source>
        <dbReference type="ARBA" id="ARBA00023242"/>
    </source>
</evidence>
<dbReference type="Pfam" id="PF25813">
    <property type="entry name" value="zf_VAL1_N"/>
    <property type="match status" value="1"/>
</dbReference>
<keyword evidence="3" id="KW-0863">Zinc-finger</keyword>
<dbReference type="AlphaFoldDB" id="A0A833VDP5"/>
<dbReference type="GO" id="GO:0005634">
    <property type="term" value="C:nucleus"/>
    <property type="evidence" value="ECO:0007669"/>
    <property type="project" value="UniProtKB-SubCell"/>
</dbReference>
<dbReference type="Proteomes" id="UP000623129">
    <property type="component" value="Unassembled WGS sequence"/>
</dbReference>
<evidence type="ECO:0000259" key="11">
    <source>
        <dbReference type="PROSITE" id="PS51050"/>
    </source>
</evidence>
<keyword evidence="6" id="KW-0238">DNA-binding</keyword>
<organism evidence="12 13">
    <name type="scientific">Carex littledalei</name>
    <dbReference type="NCBI Taxonomy" id="544730"/>
    <lineage>
        <taxon>Eukaryota</taxon>
        <taxon>Viridiplantae</taxon>
        <taxon>Streptophyta</taxon>
        <taxon>Embryophyta</taxon>
        <taxon>Tracheophyta</taxon>
        <taxon>Spermatophyta</taxon>
        <taxon>Magnoliopsida</taxon>
        <taxon>Liliopsida</taxon>
        <taxon>Poales</taxon>
        <taxon>Cyperaceae</taxon>
        <taxon>Cyperoideae</taxon>
        <taxon>Cariceae</taxon>
        <taxon>Carex</taxon>
        <taxon>Carex subgen. Euthyceras</taxon>
    </lineage>
</organism>
<dbReference type="Pfam" id="PF07496">
    <property type="entry name" value="zf-CW"/>
    <property type="match status" value="1"/>
</dbReference>
<dbReference type="PROSITE" id="PS50863">
    <property type="entry name" value="B3"/>
    <property type="match status" value="1"/>
</dbReference>
<dbReference type="EMBL" id="SWLB01000028">
    <property type="protein sequence ID" value="KAF3320969.1"/>
    <property type="molecule type" value="Genomic_DNA"/>
</dbReference>
<comment type="subcellular location">
    <subcellularLocation>
        <location evidence="1">Nucleus</location>
    </subcellularLocation>
</comment>
<feature type="domain" description="TF-B3" evidence="10">
    <location>
        <begin position="378"/>
        <end position="479"/>
    </location>
</feature>
<reference evidence="12" key="1">
    <citation type="submission" date="2020-01" db="EMBL/GenBank/DDBJ databases">
        <title>Genome sequence of Kobresia littledalei, the first chromosome-level genome in the family Cyperaceae.</title>
        <authorList>
            <person name="Qu G."/>
        </authorList>
    </citation>
    <scope>NUCLEOTIDE SEQUENCE</scope>
    <source>
        <strain evidence="12">C.B.Clarke</strain>
        <tissue evidence="12">Leaf</tissue>
    </source>
</reference>
<dbReference type="GO" id="GO:0006355">
    <property type="term" value="P:regulation of DNA-templated transcription"/>
    <property type="evidence" value="ECO:0007669"/>
    <property type="project" value="UniProtKB-ARBA"/>
</dbReference>
<sequence>MSSVAAAAPAPPQRTCFNTFCKEPTKSDGHRRRGWRLRSGEFADLCDRCLCIYEQGNFCETFHSEVAGWRSCEACGKRVHCGCIVSLPSYVLLDAGGVDCMACARKIFGMAPSPVWVPSPSMHHPRMPTMRPPAGTPFPGHWRQASNLWNTNSVQSDLQQRLAFEFDRPSCSEKFLQQVRASAALQQHQQQQQHAADKKFDEMPERNVVPAMPLNAINPITRERFGANGSGAPGLDPAYPYSIYHRAEGGNSNPSTNGLPHGHHISDPNVESHVNSGVYRDESGSGLPVLSPTFQQKEQIRVGHGQMAGPSSSGSPMKPQFFSPTDGGGVGDMRNGTRPRLDIRARSQVLPRYWPRSTGQELQQINGEGSNSVITPLFEKMLSASDAGRIGRLVLPKKCAEAYFPAISQPEGLPLTVQDASGKEWQFQFRFWPNNNSRMYVLEGVTPCIQAMQLQAGDTVTFSRIDPEGKLVMGFRKASAPGSGESETQHLKSSNGFLTCPPPENNPKISTSSEPKEANANQPEWSNNPENKGSSLAYVSQEGGFVSLMSKPPPPSQAGPVKRKGSSLGAKIKRLKIETEESMELKLNWEEAQSLLRAPSNSVSTVTVIDGNEFEEFEEPPVVGRRTYFVTSQMGERHQWVQCEECNKWRKVPVDALLNAKWSCSQNTWDVDRSSCSSPAELTVEQLAELIPYRTGGGTKRSKVKHETSEAAIHGSDGLDTLANLAILGESESISGSSVAGADLPTTTRHPRHRPGCSCIVCIQPPSGKGPKHKQSCTCNVCNTVRRRFRTLMMRRGGKGQSESSSDPPTCPTSPTPPMSPQPSAGGAYVGDVGPKGQSGIAVDVGPSPSPIESAVADEGSERRKGKVLATSSSPLKAQIDLNIQPEKEEETSPKSVTAAVAPPVKLTDDAPST</sequence>
<keyword evidence="2" id="KW-0479">Metal-binding</keyword>
<evidence type="ECO:0000256" key="7">
    <source>
        <dbReference type="ARBA" id="ARBA00023163"/>
    </source>
</evidence>
<dbReference type="InterPro" id="IPR057743">
    <property type="entry name" value="Zfn_VAL1-3_N"/>
</dbReference>
<feature type="domain" description="CW-type" evidence="11">
    <location>
        <begin position="634"/>
        <end position="684"/>
    </location>
</feature>
<keyword evidence="5" id="KW-0805">Transcription regulation</keyword>
<evidence type="ECO:0000256" key="4">
    <source>
        <dbReference type="ARBA" id="ARBA00022833"/>
    </source>
</evidence>
<dbReference type="FunFam" id="2.40.330.10:FF:000006">
    <property type="entry name" value="B3 domain-containing transcription repressor VAL1"/>
    <property type="match status" value="1"/>
</dbReference>
<dbReference type="OrthoDB" id="757982at2759"/>
<keyword evidence="4" id="KW-0862">Zinc</keyword>
<evidence type="ECO:0000256" key="1">
    <source>
        <dbReference type="ARBA" id="ARBA00004123"/>
    </source>
</evidence>
<dbReference type="InterPro" id="IPR011124">
    <property type="entry name" value="Znf_CW"/>
</dbReference>
<dbReference type="GO" id="GO:0003677">
    <property type="term" value="F:DNA binding"/>
    <property type="evidence" value="ECO:0007669"/>
    <property type="project" value="UniProtKB-KW"/>
</dbReference>
<dbReference type="Gene3D" id="2.40.330.10">
    <property type="entry name" value="DNA-binding pseudobarrel domain"/>
    <property type="match status" value="1"/>
</dbReference>
<keyword evidence="13" id="KW-1185">Reference proteome</keyword>
<dbReference type="PANTHER" id="PTHR46245">
    <property type="entry name" value="B3 DOMAIN-CONTAINING PROTEIN OS07G0563300"/>
    <property type="match status" value="1"/>
</dbReference>
<evidence type="ECO:0000256" key="5">
    <source>
        <dbReference type="ARBA" id="ARBA00023015"/>
    </source>
</evidence>
<comment type="caution">
    <text evidence="12">The sequence shown here is derived from an EMBL/GenBank/DDBJ whole genome shotgun (WGS) entry which is preliminary data.</text>
</comment>
<dbReference type="GO" id="GO:0008270">
    <property type="term" value="F:zinc ion binding"/>
    <property type="evidence" value="ECO:0007669"/>
    <property type="project" value="UniProtKB-KW"/>
</dbReference>
<dbReference type="SUPFAM" id="SSF101936">
    <property type="entry name" value="DNA-binding pseudobarrel domain"/>
    <property type="match status" value="1"/>
</dbReference>
<feature type="region of interest" description="Disordered" evidence="9">
    <location>
        <begin position="477"/>
        <end position="536"/>
    </location>
</feature>
<gene>
    <name evidence="12" type="ORF">FCM35_KLT15103</name>
</gene>
<dbReference type="PROSITE" id="PS51050">
    <property type="entry name" value="ZF_CW"/>
    <property type="match status" value="1"/>
</dbReference>
<feature type="compositionally biased region" description="Pro residues" evidence="9">
    <location>
        <begin position="809"/>
        <end position="821"/>
    </location>
</feature>
<evidence type="ECO:0000256" key="9">
    <source>
        <dbReference type="SAM" id="MobiDB-lite"/>
    </source>
</evidence>
<dbReference type="InterPro" id="IPR015300">
    <property type="entry name" value="DNA-bd_pseudobarrel_sf"/>
</dbReference>
<evidence type="ECO:0000256" key="3">
    <source>
        <dbReference type="ARBA" id="ARBA00022771"/>
    </source>
</evidence>
<dbReference type="CDD" id="cd10017">
    <property type="entry name" value="B3_DNA"/>
    <property type="match status" value="1"/>
</dbReference>
<evidence type="ECO:0000313" key="12">
    <source>
        <dbReference type="EMBL" id="KAF3320969.1"/>
    </source>
</evidence>